<reference evidence="1 2" key="1">
    <citation type="journal article" date="2023" name="Life. Sci Alliance">
        <title>Evolutionary insights into 3D genome organization and epigenetic landscape of Vigna mungo.</title>
        <authorList>
            <person name="Junaid A."/>
            <person name="Singh B."/>
            <person name="Bhatia S."/>
        </authorList>
    </citation>
    <scope>NUCLEOTIDE SEQUENCE [LARGE SCALE GENOMIC DNA]</scope>
    <source>
        <strain evidence="1">Urdbean</strain>
    </source>
</reference>
<dbReference type="AlphaFoldDB" id="A0AAQ3NAJ7"/>
<evidence type="ECO:0000313" key="1">
    <source>
        <dbReference type="EMBL" id="WVZ06435.1"/>
    </source>
</evidence>
<name>A0AAQ3NAJ7_VIGMU</name>
<proteinExistence type="predicted"/>
<keyword evidence="2" id="KW-1185">Reference proteome</keyword>
<feature type="non-terminal residue" evidence="1">
    <location>
        <position position="1"/>
    </location>
</feature>
<gene>
    <name evidence="1" type="ORF">V8G54_019781</name>
</gene>
<accession>A0AAQ3NAJ7</accession>
<protein>
    <submittedName>
        <fullName evidence="1">Uncharacterized protein</fullName>
    </submittedName>
</protein>
<organism evidence="1 2">
    <name type="scientific">Vigna mungo</name>
    <name type="common">Black gram</name>
    <name type="synonym">Phaseolus mungo</name>
    <dbReference type="NCBI Taxonomy" id="3915"/>
    <lineage>
        <taxon>Eukaryota</taxon>
        <taxon>Viridiplantae</taxon>
        <taxon>Streptophyta</taxon>
        <taxon>Embryophyta</taxon>
        <taxon>Tracheophyta</taxon>
        <taxon>Spermatophyta</taxon>
        <taxon>Magnoliopsida</taxon>
        <taxon>eudicotyledons</taxon>
        <taxon>Gunneridae</taxon>
        <taxon>Pentapetalae</taxon>
        <taxon>rosids</taxon>
        <taxon>fabids</taxon>
        <taxon>Fabales</taxon>
        <taxon>Fabaceae</taxon>
        <taxon>Papilionoideae</taxon>
        <taxon>50 kb inversion clade</taxon>
        <taxon>NPAAA clade</taxon>
        <taxon>indigoferoid/millettioid clade</taxon>
        <taxon>Phaseoleae</taxon>
        <taxon>Vigna</taxon>
    </lineage>
</organism>
<evidence type="ECO:0000313" key="2">
    <source>
        <dbReference type="Proteomes" id="UP001374535"/>
    </source>
</evidence>
<dbReference type="Proteomes" id="UP001374535">
    <property type="component" value="Chromosome 6"/>
</dbReference>
<sequence length="109" mass="13082">LQDFHRRDSHYRITFYDLICSHYSLFHRIYQLHPHFGTVAMIQSLNFLFPPNTRLKLHFSKNNLLIFHSITNPFIFWSTIENLGFSRCVPSLLSFLAKVFYRIQLSSRC</sequence>
<dbReference type="EMBL" id="CP144695">
    <property type="protein sequence ID" value="WVZ06435.1"/>
    <property type="molecule type" value="Genomic_DNA"/>
</dbReference>